<keyword evidence="2" id="KW-0812">Transmembrane</keyword>
<feature type="transmembrane region" description="Helical" evidence="2">
    <location>
        <begin position="24"/>
        <end position="46"/>
    </location>
</feature>
<dbReference type="Proteomes" id="UP001321018">
    <property type="component" value="Unassembled WGS sequence"/>
</dbReference>
<evidence type="ECO:0000313" key="3">
    <source>
        <dbReference type="EMBL" id="MCU4739979.1"/>
    </source>
</evidence>
<keyword evidence="2" id="KW-0472">Membrane</keyword>
<name>A0AAP2YW53_9EURY</name>
<feature type="region of interest" description="Disordered" evidence="1">
    <location>
        <begin position="78"/>
        <end position="101"/>
    </location>
</feature>
<feature type="compositionally biased region" description="Acidic residues" evidence="1">
    <location>
        <begin position="80"/>
        <end position="101"/>
    </location>
</feature>
<evidence type="ECO:0000256" key="1">
    <source>
        <dbReference type="SAM" id="MobiDB-lite"/>
    </source>
</evidence>
<proteinExistence type="predicted"/>
<comment type="caution">
    <text evidence="3">The sequence shown here is derived from an EMBL/GenBank/DDBJ whole genome shotgun (WGS) entry which is preliminary data.</text>
</comment>
<reference evidence="3" key="1">
    <citation type="submission" date="2022-09" db="EMBL/GenBank/DDBJ databases">
        <title>Enrichment on poylsaccharides allowed isolation of novel metabolic and taxonomic groups of Haloarchaea.</title>
        <authorList>
            <person name="Sorokin D.Y."/>
            <person name="Elcheninov A.G."/>
            <person name="Khizhniak T.V."/>
            <person name="Kolganova T.V."/>
            <person name="Kublanov I.V."/>
        </authorList>
    </citation>
    <scope>NUCLEOTIDE SEQUENCE</scope>
    <source>
        <strain evidence="3">AArc-xg1-1</strain>
    </source>
</reference>
<accession>A0AAP2YW53</accession>
<dbReference type="RefSeq" id="WP_338001835.1">
    <property type="nucleotide sequence ID" value="NZ_JAOPKA010000001.1"/>
</dbReference>
<gene>
    <name evidence="3" type="ORF">OB960_01005</name>
</gene>
<feature type="transmembrane region" description="Helical" evidence="2">
    <location>
        <begin position="52"/>
        <end position="74"/>
    </location>
</feature>
<sequence length="101" mass="11053">MGIIDRFEDEYVDVSSSRATLRELLELAVGAVIFVVVAAGLTNYLLGRTEAYAVAAILTVIFAVTLLSQAYWAVTGRSDYDDEDGNEDENDGEQKDESDEP</sequence>
<organism evidence="3 4">
    <name type="scientific">Natronoglomus mannanivorans</name>
    <dbReference type="NCBI Taxonomy" id="2979990"/>
    <lineage>
        <taxon>Archaea</taxon>
        <taxon>Methanobacteriati</taxon>
        <taxon>Methanobacteriota</taxon>
        <taxon>Stenosarchaea group</taxon>
        <taxon>Halobacteria</taxon>
        <taxon>Halobacteriales</taxon>
        <taxon>Natrialbaceae</taxon>
        <taxon>Natronoglomus</taxon>
    </lineage>
</organism>
<dbReference type="EMBL" id="JAOPKA010000001">
    <property type="protein sequence ID" value="MCU4739979.1"/>
    <property type="molecule type" value="Genomic_DNA"/>
</dbReference>
<protein>
    <submittedName>
        <fullName evidence="3">Uncharacterized protein</fullName>
    </submittedName>
</protein>
<evidence type="ECO:0000256" key="2">
    <source>
        <dbReference type="SAM" id="Phobius"/>
    </source>
</evidence>
<evidence type="ECO:0000313" key="4">
    <source>
        <dbReference type="Proteomes" id="UP001321018"/>
    </source>
</evidence>
<dbReference type="AlphaFoldDB" id="A0AAP2YW53"/>
<keyword evidence="2" id="KW-1133">Transmembrane helix</keyword>